<dbReference type="EMBL" id="LR862132">
    <property type="protein sequence ID" value="CAD1837562.1"/>
    <property type="molecule type" value="Genomic_DNA"/>
</dbReference>
<reference evidence="1" key="1">
    <citation type="submission" date="2020-07" db="EMBL/GenBank/DDBJ databases">
        <authorList>
            <person name="Lin J."/>
        </authorList>
    </citation>
    <scope>NUCLEOTIDE SEQUENCE</scope>
</reference>
<protein>
    <submittedName>
        <fullName evidence="1">Uncharacterized protein</fullName>
    </submittedName>
</protein>
<gene>
    <name evidence="1" type="ORF">CB5_LOCUS20773</name>
</gene>
<dbReference type="AlphaFoldDB" id="A0A6V7Q385"/>
<organism evidence="1">
    <name type="scientific">Ananas comosus var. bracteatus</name>
    <name type="common">red pineapple</name>
    <dbReference type="NCBI Taxonomy" id="296719"/>
    <lineage>
        <taxon>Eukaryota</taxon>
        <taxon>Viridiplantae</taxon>
        <taxon>Streptophyta</taxon>
        <taxon>Embryophyta</taxon>
        <taxon>Tracheophyta</taxon>
        <taxon>Spermatophyta</taxon>
        <taxon>Magnoliopsida</taxon>
        <taxon>Liliopsida</taxon>
        <taxon>Poales</taxon>
        <taxon>Bromeliaceae</taxon>
        <taxon>Bromelioideae</taxon>
        <taxon>Ananas</taxon>
    </lineage>
</organism>
<proteinExistence type="predicted"/>
<sequence length="132" mass="15183">MIGIPDKVALVPTIADKMEAVLTIAIGIRIKMASVDWKKNQIIESIWMRIKLIWIRIDQLWIRIRSVWPWCMIGTRSVYKANGEKLSILDIFRRPSTRKTKSTMSANEQTAMLSDLDAQVAALFDDMKTVFD</sequence>
<evidence type="ECO:0000313" key="1">
    <source>
        <dbReference type="EMBL" id="CAD1837562.1"/>
    </source>
</evidence>
<name>A0A6V7Q385_ANACO</name>
<accession>A0A6V7Q385</accession>